<organism evidence="10 11">
    <name type="scientific">Kryptolebias marmoratus</name>
    <name type="common">Mangrove killifish</name>
    <name type="synonym">Rivulus marmoratus</name>
    <dbReference type="NCBI Taxonomy" id="37003"/>
    <lineage>
        <taxon>Eukaryota</taxon>
        <taxon>Metazoa</taxon>
        <taxon>Chordata</taxon>
        <taxon>Craniata</taxon>
        <taxon>Vertebrata</taxon>
        <taxon>Euteleostomi</taxon>
        <taxon>Actinopterygii</taxon>
        <taxon>Neopterygii</taxon>
        <taxon>Teleostei</taxon>
        <taxon>Neoteleostei</taxon>
        <taxon>Acanthomorphata</taxon>
        <taxon>Ovalentaria</taxon>
        <taxon>Atherinomorphae</taxon>
        <taxon>Cyprinodontiformes</taxon>
        <taxon>Rivulidae</taxon>
        <taxon>Kryptolebias</taxon>
    </lineage>
</organism>
<dbReference type="InterPro" id="IPR007110">
    <property type="entry name" value="Ig-like_dom"/>
</dbReference>
<evidence type="ECO:0000256" key="8">
    <source>
        <dbReference type="SAM" id="Phobius"/>
    </source>
</evidence>
<reference evidence="10" key="1">
    <citation type="submission" date="2025-08" db="UniProtKB">
        <authorList>
            <consortium name="Ensembl"/>
        </authorList>
    </citation>
    <scope>IDENTIFICATION</scope>
</reference>
<keyword evidence="8" id="KW-0812">Transmembrane</keyword>
<dbReference type="Pfam" id="PF07686">
    <property type="entry name" value="V-set"/>
    <property type="match status" value="2"/>
</dbReference>
<keyword evidence="8" id="KW-1133">Transmembrane helix</keyword>
<evidence type="ECO:0000256" key="6">
    <source>
        <dbReference type="ARBA" id="ARBA00023157"/>
    </source>
</evidence>
<dbReference type="OMA" id="YELTWIS"/>
<dbReference type="InterPro" id="IPR013783">
    <property type="entry name" value="Ig-like_fold"/>
</dbReference>
<evidence type="ECO:0000256" key="4">
    <source>
        <dbReference type="ARBA" id="ARBA00022859"/>
    </source>
</evidence>
<dbReference type="Ensembl" id="ENSKMAT00000022976.1">
    <property type="protein sequence ID" value="ENSKMAP00000022687.1"/>
    <property type="gene ID" value="ENSKMAG00000016843.1"/>
</dbReference>
<dbReference type="SMART" id="SM00409">
    <property type="entry name" value="IG"/>
    <property type="match status" value="2"/>
</dbReference>
<dbReference type="InterPro" id="IPR052051">
    <property type="entry name" value="TCR_complex_component"/>
</dbReference>
<dbReference type="Proteomes" id="UP000264800">
    <property type="component" value="Unplaced"/>
</dbReference>
<dbReference type="PROSITE" id="PS50835">
    <property type="entry name" value="IG_LIKE"/>
    <property type="match status" value="1"/>
</dbReference>
<evidence type="ECO:0000313" key="11">
    <source>
        <dbReference type="Proteomes" id="UP000264800"/>
    </source>
</evidence>
<keyword evidence="3" id="KW-0732">Signal</keyword>
<keyword evidence="6" id="KW-1015">Disulfide bond</keyword>
<evidence type="ECO:0000259" key="9">
    <source>
        <dbReference type="PROSITE" id="PS50835"/>
    </source>
</evidence>
<dbReference type="PANTHER" id="PTHR19433:SF127">
    <property type="entry name" value="NITR9"/>
    <property type="match status" value="1"/>
</dbReference>
<keyword evidence="2" id="KW-1003">Cell membrane</keyword>
<evidence type="ECO:0000256" key="3">
    <source>
        <dbReference type="ARBA" id="ARBA00022729"/>
    </source>
</evidence>
<dbReference type="InterPro" id="IPR003599">
    <property type="entry name" value="Ig_sub"/>
</dbReference>
<sequence>DIMSDYQFFAVFYQVFMCLLTIFPLSLFNTPFVSVKAGDSLILQYFYDDIVDARYYWYKKNVEKKLKLISTFYKFETKGTFHNKFNNNPRFMLDAEKGKNHLKITDVHISDSATYYCASSYLYRLEFAEGTTVSVEGSDFQTQPLVHQSASETIHPGGSVTLNCTVQTGSCDGEHSVYWFRNSEDSHPGLIYSHGGRNDQCERNSNAHTCVFNLPMKNLNVSHAGTYYCALVSCGQILFGNGTKLDLNCDNALFFFKVIFWIILYYIVYFADHFIMLRSL</sequence>
<dbReference type="InterPro" id="IPR013106">
    <property type="entry name" value="Ig_V-set"/>
</dbReference>
<dbReference type="GeneTree" id="ENSGT00940000162676"/>
<feature type="transmembrane region" description="Helical" evidence="8">
    <location>
        <begin position="252"/>
        <end position="271"/>
    </location>
</feature>
<keyword evidence="5 8" id="KW-0472">Membrane</keyword>
<comment type="subcellular location">
    <subcellularLocation>
        <location evidence="1">Cell membrane</location>
    </subcellularLocation>
</comment>
<dbReference type="GO" id="GO:0002376">
    <property type="term" value="P:immune system process"/>
    <property type="evidence" value="ECO:0007669"/>
    <property type="project" value="UniProtKB-KW"/>
</dbReference>
<evidence type="ECO:0000256" key="1">
    <source>
        <dbReference type="ARBA" id="ARBA00004236"/>
    </source>
</evidence>
<keyword evidence="4" id="KW-0391">Immunity</keyword>
<reference evidence="10" key="2">
    <citation type="submission" date="2025-09" db="UniProtKB">
        <authorList>
            <consortium name="Ensembl"/>
        </authorList>
    </citation>
    <scope>IDENTIFICATION</scope>
</reference>
<keyword evidence="7" id="KW-0325">Glycoprotein</keyword>
<proteinExistence type="predicted"/>
<feature type="transmembrane region" description="Helical" evidence="8">
    <location>
        <begin position="6"/>
        <end position="28"/>
    </location>
</feature>
<dbReference type="GO" id="GO:0009617">
    <property type="term" value="P:response to bacterium"/>
    <property type="evidence" value="ECO:0007669"/>
    <property type="project" value="TreeGrafter"/>
</dbReference>
<dbReference type="PANTHER" id="PTHR19433">
    <property type="entry name" value="T-CELL RECEPTOR ALPHA CHAIN V REGION-RELATED"/>
    <property type="match status" value="1"/>
</dbReference>
<evidence type="ECO:0000313" key="10">
    <source>
        <dbReference type="Ensembl" id="ENSKMAP00000022687.1"/>
    </source>
</evidence>
<evidence type="ECO:0000256" key="2">
    <source>
        <dbReference type="ARBA" id="ARBA00022475"/>
    </source>
</evidence>
<dbReference type="Gene3D" id="2.60.40.10">
    <property type="entry name" value="Immunoglobulins"/>
    <property type="match status" value="2"/>
</dbReference>
<dbReference type="AlphaFoldDB" id="A0A3Q3GGD1"/>
<accession>A0A3Q3GGD1</accession>
<dbReference type="GO" id="GO:0005886">
    <property type="term" value="C:plasma membrane"/>
    <property type="evidence" value="ECO:0007669"/>
    <property type="project" value="UniProtKB-SubCell"/>
</dbReference>
<name>A0A3Q3GGD1_KRYMA</name>
<keyword evidence="11" id="KW-1185">Reference proteome</keyword>
<dbReference type="InterPro" id="IPR036179">
    <property type="entry name" value="Ig-like_dom_sf"/>
</dbReference>
<dbReference type="SUPFAM" id="SSF48726">
    <property type="entry name" value="Immunoglobulin"/>
    <property type="match status" value="2"/>
</dbReference>
<feature type="domain" description="Ig-like" evidence="9">
    <location>
        <begin position="144"/>
        <end position="229"/>
    </location>
</feature>
<evidence type="ECO:0000256" key="7">
    <source>
        <dbReference type="ARBA" id="ARBA00023180"/>
    </source>
</evidence>
<protein>
    <recommendedName>
        <fullName evidence="9">Ig-like domain-containing protein</fullName>
    </recommendedName>
</protein>
<evidence type="ECO:0000256" key="5">
    <source>
        <dbReference type="ARBA" id="ARBA00023136"/>
    </source>
</evidence>